<evidence type="ECO:0000256" key="2">
    <source>
        <dbReference type="SAM" id="SignalP"/>
    </source>
</evidence>
<feature type="chain" id="PRO_5013230972" evidence="2">
    <location>
        <begin position="31"/>
        <end position="587"/>
    </location>
</feature>
<keyword evidence="4" id="KW-1185">Reference proteome</keyword>
<sequence length="587" mass="62106">MRADPAVFRRCGVLALCLAPWLVALPDAVAAQGTAADPRLGSGPAPAFGLEQMRRADPLDMRQSLPVTQPDRRPQAVRGTGGEATAPMSAIDWLDALTQAGIARPGAGGAAPFDDSGDIAESALAPEVRTLTLSASDAGAVGLLPASVTGLPTSLWEGAETAALIRRIERLEVDRLPAMQSLLYTLLLAEADPPDASGPQTEDDPLLLARIDKLADLGALDPAMALIERAGQTRSPALFARWFDLSLLSGLESQPCRRIATDPDIAPSQAARIFCMARNSDWDTAALLLETAGALGTLEPSEERLLTRFLHVDLDDGAVPLPPPTEVTPLLFRLSEAIGEPLPTSDLPRAYAYYDLRGRAGWKAALEAAERLARTGALPENRLLGLYSGGRPSASGGIWDRVAALQAFDAAIGAPRPDRALVRETLPPAWEAMQDARLETSFAALYAGRLATYAAEGDAAGRIALRTLLLAPDPTDHLDAISPRTPTEAFLLALARGRPDQVEAPSERARIVARGFSAETELPPRLARLIDDGLLGEAILEAMQLYSFAMEGNVGDTAPAIAAFRALGLEETARAAALQILLLDDRG</sequence>
<organism evidence="3 4">
    <name type="scientific">Pseudooceanicola marinus</name>
    <dbReference type="NCBI Taxonomy" id="396013"/>
    <lineage>
        <taxon>Bacteria</taxon>
        <taxon>Pseudomonadati</taxon>
        <taxon>Pseudomonadota</taxon>
        <taxon>Alphaproteobacteria</taxon>
        <taxon>Rhodobacterales</taxon>
        <taxon>Paracoccaceae</taxon>
        <taxon>Pseudooceanicola</taxon>
    </lineage>
</organism>
<dbReference type="RefSeq" id="WP_085886746.1">
    <property type="nucleotide sequence ID" value="NZ_FWFN01000002.1"/>
</dbReference>
<dbReference type="OrthoDB" id="7929427at2"/>
<gene>
    <name evidence="3" type="ORF">PSM7751_00825</name>
</gene>
<reference evidence="3 4" key="1">
    <citation type="submission" date="2017-03" db="EMBL/GenBank/DDBJ databases">
        <authorList>
            <person name="Afonso C.L."/>
            <person name="Miller P.J."/>
            <person name="Scott M.A."/>
            <person name="Spackman E."/>
            <person name="Goraichik I."/>
            <person name="Dimitrov K.M."/>
            <person name="Suarez D.L."/>
            <person name="Swayne D.E."/>
        </authorList>
    </citation>
    <scope>NUCLEOTIDE SEQUENCE [LARGE SCALE GENOMIC DNA]</scope>
    <source>
        <strain evidence="3 4">CECT 7751</strain>
    </source>
</reference>
<dbReference type="EMBL" id="FWFN01000002">
    <property type="protein sequence ID" value="SLN24453.1"/>
    <property type="molecule type" value="Genomic_DNA"/>
</dbReference>
<evidence type="ECO:0000313" key="4">
    <source>
        <dbReference type="Proteomes" id="UP000193963"/>
    </source>
</evidence>
<feature type="region of interest" description="Disordered" evidence="1">
    <location>
        <begin position="62"/>
        <end position="84"/>
    </location>
</feature>
<evidence type="ECO:0000313" key="3">
    <source>
        <dbReference type="EMBL" id="SLN24453.1"/>
    </source>
</evidence>
<keyword evidence="2" id="KW-0732">Signal</keyword>
<proteinExistence type="predicted"/>
<feature type="signal peptide" evidence="2">
    <location>
        <begin position="1"/>
        <end position="30"/>
    </location>
</feature>
<dbReference type="Proteomes" id="UP000193963">
    <property type="component" value="Unassembled WGS sequence"/>
</dbReference>
<protein>
    <submittedName>
        <fullName evidence="3">Uncharacterized protein</fullName>
    </submittedName>
</protein>
<name>A0A1X6YKY6_9RHOB</name>
<accession>A0A1X6YKY6</accession>
<dbReference type="AlphaFoldDB" id="A0A1X6YKY6"/>
<evidence type="ECO:0000256" key="1">
    <source>
        <dbReference type="SAM" id="MobiDB-lite"/>
    </source>
</evidence>